<protein>
    <recommendedName>
        <fullName evidence="3">AMP-dependent synthetase/ligase domain-containing protein</fullName>
    </recommendedName>
</protein>
<evidence type="ECO:0008006" key="3">
    <source>
        <dbReference type="Google" id="ProtNLM"/>
    </source>
</evidence>
<reference evidence="1 2" key="1">
    <citation type="journal article" date="2019" name="New Phytol.">
        <title>Comparative genomics reveals unique wood-decay strategies and fruiting body development in the Schizophyllaceae.</title>
        <authorList>
            <person name="Almasi E."/>
            <person name="Sahu N."/>
            <person name="Krizsan K."/>
            <person name="Balint B."/>
            <person name="Kovacs G.M."/>
            <person name="Kiss B."/>
            <person name="Cseklye J."/>
            <person name="Drula E."/>
            <person name="Henrissat B."/>
            <person name="Nagy I."/>
            <person name="Chovatia M."/>
            <person name="Adam C."/>
            <person name="LaButti K."/>
            <person name="Lipzen A."/>
            <person name="Riley R."/>
            <person name="Grigoriev I.V."/>
            <person name="Nagy L.G."/>
        </authorList>
    </citation>
    <scope>NUCLEOTIDE SEQUENCE [LARGE SCALE GENOMIC DNA]</scope>
    <source>
        <strain evidence="1 2">NL-1724</strain>
    </source>
</reference>
<accession>A0A550BVG6</accession>
<evidence type="ECO:0000313" key="1">
    <source>
        <dbReference type="EMBL" id="TRM56540.1"/>
    </source>
</evidence>
<gene>
    <name evidence="1" type="ORF">BD626DRAFT_466271</name>
</gene>
<name>A0A550BVG6_9AGAR</name>
<proteinExistence type="predicted"/>
<dbReference type="SUPFAM" id="SSF56801">
    <property type="entry name" value="Acetyl-CoA synthetase-like"/>
    <property type="match status" value="1"/>
</dbReference>
<dbReference type="InterPro" id="IPR042099">
    <property type="entry name" value="ANL_N_sf"/>
</dbReference>
<sequence>MGAQSFSDAECAAPPFTHLPLERGCSFSAAADFNVAHNPGHTCFAYADADGVVRKITYLEFGRAMHRAAHVLRPVGQGQDGAVVAFIALSDTLVYQAVVTGLVKAGLVSRAHPFAPPLHPQGSTA</sequence>
<evidence type="ECO:0000313" key="2">
    <source>
        <dbReference type="Proteomes" id="UP000320762"/>
    </source>
</evidence>
<dbReference type="Proteomes" id="UP000320762">
    <property type="component" value="Unassembled WGS sequence"/>
</dbReference>
<dbReference type="STRING" id="97359.A0A550BVG6"/>
<dbReference type="OrthoDB" id="429813at2759"/>
<keyword evidence="2" id="KW-1185">Reference proteome</keyword>
<dbReference type="Gene3D" id="3.40.50.12780">
    <property type="entry name" value="N-terminal domain of ligase-like"/>
    <property type="match status" value="1"/>
</dbReference>
<organism evidence="1 2">
    <name type="scientific">Schizophyllum amplum</name>
    <dbReference type="NCBI Taxonomy" id="97359"/>
    <lineage>
        <taxon>Eukaryota</taxon>
        <taxon>Fungi</taxon>
        <taxon>Dikarya</taxon>
        <taxon>Basidiomycota</taxon>
        <taxon>Agaricomycotina</taxon>
        <taxon>Agaricomycetes</taxon>
        <taxon>Agaricomycetidae</taxon>
        <taxon>Agaricales</taxon>
        <taxon>Schizophyllaceae</taxon>
        <taxon>Schizophyllum</taxon>
    </lineage>
</organism>
<dbReference type="AlphaFoldDB" id="A0A550BVG6"/>
<comment type="caution">
    <text evidence="1">The sequence shown here is derived from an EMBL/GenBank/DDBJ whole genome shotgun (WGS) entry which is preliminary data.</text>
</comment>
<dbReference type="EMBL" id="VDMD01000066">
    <property type="protein sequence ID" value="TRM56540.1"/>
    <property type="molecule type" value="Genomic_DNA"/>
</dbReference>